<dbReference type="EMBL" id="WMBR01000001">
    <property type="protein sequence ID" value="MXP20130.1"/>
    <property type="molecule type" value="Genomic_DNA"/>
</dbReference>
<feature type="domain" description="GH26" evidence="5">
    <location>
        <begin position="15"/>
        <end position="329"/>
    </location>
</feature>
<name>A0A6L7GJJ2_9ACTN</name>
<organism evidence="6 7">
    <name type="scientific">Gordonia mangrovi</name>
    <dbReference type="NCBI Taxonomy" id="2665643"/>
    <lineage>
        <taxon>Bacteria</taxon>
        <taxon>Bacillati</taxon>
        <taxon>Actinomycetota</taxon>
        <taxon>Actinomycetes</taxon>
        <taxon>Mycobacteriales</taxon>
        <taxon>Gordoniaceae</taxon>
        <taxon>Gordonia</taxon>
    </lineage>
</organism>
<dbReference type="PANTHER" id="PTHR40079:SF4">
    <property type="entry name" value="GH26 DOMAIN-CONTAINING PROTEIN-RELATED"/>
    <property type="match status" value="1"/>
</dbReference>
<evidence type="ECO:0000313" key="7">
    <source>
        <dbReference type="Proteomes" id="UP000475545"/>
    </source>
</evidence>
<protein>
    <submittedName>
        <fullName evidence="6">Glycoside hydrolase</fullName>
    </submittedName>
</protein>
<evidence type="ECO:0000256" key="1">
    <source>
        <dbReference type="ARBA" id="ARBA00007754"/>
    </source>
</evidence>
<dbReference type="Proteomes" id="UP000475545">
    <property type="component" value="Unassembled WGS sequence"/>
</dbReference>
<evidence type="ECO:0000256" key="3">
    <source>
        <dbReference type="ARBA" id="ARBA00023295"/>
    </source>
</evidence>
<reference evidence="6 7" key="1">
    <citation type="submission" date="2019-11" db="EMBL/GenBank/DDBJ databases">
        <title>Gordonia sp. nov., a novel actinobacterium isolated from mangrove soil in Hainan.</title>
        <authorList>
            <person name="Huang X."/>
            <person name="Xie Y."/>
            <person name="Chu X."/>
            <person name="Xiao K."/>
        </authorList>
    </citation>
    <scope>NUCLEOTIDE SEQUENCE [LARGE SCALE GENOMIC DNA]</scope>
    <source>
        <strain evidence="6 7">HNM0687</strain>
    </source>
</reference>
<evidence type="ECO:0000256" key="4">
    <source>
        <dbReference type="PROSITE-ProRule" id="PRU01100"/>
    </source>
</evidence>
<proteinExistence type="inferred from homology"/>
<dbReference type="GO" id="GO:0006080">
    <property type="term" value="P:substituted mannan metabolic process"/>
    <property type="evidence" value="ECO:0007669"/>
    <property type="project" value="InterPro"/>
</dbReference>
<dbReference type="InterPro" id="IPR000805">
    <property type="entry name" value="Glyco_hydro_26"/>
</dbReference>
<dbReference type="PROSITE" id="PS51764">
    <property type="entry name" value="GH26"/>
    <property type="match status" value="1"/>
</dbReference>
<evidence type="ECO:0000259" key="5">
    <source>
        <dbReference type="PROSITE" id="PS51764"/>
    </source>
</evidence>
<dbReference type="AlphaFoldDB" id="A0A6L7GJJ2"/>
<sequence length="336" mass="36799">MTPAPTSHAPKRVWSRREVLRTLLLVGSVALPLTACSPPTAGDEPAPDRRWGAFIPSVLPASASSPSPIEQLAVLAAAAPGFLHRFAAIGDNAPLADLDAIVDAGASPLLTLEPWQPGGGIEQPRYALSRIAAGDFDADFRRWAAQLSEWGRPVLLRFAQEMNGTWYPWAIGMSGNTAADYRAAWNRMWNIFDDASADNVRFVWAPNVLTDATTDFGDAYPGHGVVDYLAVDGYNWGDVPGHHWQSAPDLFPRSLSRLRMIGANQPLLITEVGCADGPSPELKANWIRDFFAIVESEPRFEAFLWFQTDKERDWRFNTTPASTEAFRGGLAGIVDR</sequence>
<dbReference type="RefSeq" id="WP_160900306.1">
    <property type="nucleotide sequence ID" value="NZ_CP102850.1"/>
</dbReference>
<gene>
    <name evidence="6" type="ORF">GIY30_01935</name>
</gene>
<dbReference type="GO" id="GO:0016985">
    <property type="term" value="F:mannan endo-1,4-beta-mannosidase activity"/>
    <property type="evidence" value="ECO:0007669"/>
    <property type="project" value="InterPro"/>
</dbReference>
<keyword evidence="2 4" id="KW-0378">Hydrolase</keyword>
<accession>A0A6L7GJJ2</accession>
<feature type="active site" description="Nucleophile" evidence="4">
    <location>
        <position position="271"/>
    </location>
</feature>
<dbReference type="Pfam" id="PF02156">
    <property type="entry name" value="Glyco_hydro_26"/>
    <property type="match status" value="1"/>
</dbReference>
<dbReference type="Gene3D" id="3.20.20.80">
    <property type="entry name" value="Glycosidases"/>
    <property type="match status" value="1"/>
</dbReference>
<dbReference type="InterPro" id="IPR022790">
    <property type="entry name" value="GH26_dom"/>
</dbReference>
<comment type="caution">
    <text evidence="6">The sequence shown here is derived from an EMBL/GenBank/DDBJ whole genome shotgun (WGS) entry which is preliminary data.</text>
</comment>
<evidence type="ECO:0000256" key="2">
    <source>
        <dbReference type="ARBA" id="ARBA00022801"/>
    </source>
</evidence>
<evidence type="ECO:0000313" key="6">
    <source>
        <dbReference type="EMBL" id="MXP20130.1"/>
    </source>
</evidence>
<dbReference type="InterPro" id="IPR017853">
    <property type="entry name" value="GH"/>
</dbReference>
<dbReference type="PANTHER" id="PTHR40079">
    <property type="entry name" value="MANNAN ENDO-1,4-BETA-MANNOSIDASE E-RELATED"/>
    <property type="match status" value="1"/>
</dbReference>
<keyword evidence="3 4" id="KW-0326">Glycosidase</keyword>
<keyword evidence="7" id="KW-1185">Reference proteome</keyword>
<comment type="similarity">
    <text evidence="1 4">Belongs to the glycosyl hydrolase 26 family.</text>
</comment>
<feature type="active site" description="Proton donor" evidence="4">
    <location>
        <position position="161"/>
    </location>
</feature>
<dbReference type="SUPFAM" id="SSF51445">
    <property type="entry name" value="(Trans)glycosidases"/>
    <property type="match status" value="1"/>
</dbReference>